<evidence type="ECO:0000313" key="3">
    <source>
        <dbReference type="Proteomes" id="UP000053669"/>
    </source>
</evidence>
<organism evidence="2 3">
    <name type="scientific">Streptomyces canus</name>
    <dbReference type="NCBI Taxonomy" id="58343"/>
    <lineage>
        <taxon>Bacteria</taxon>
        <taxon>Bacillati</taxon>
        <taxon>Actinomycetota</taxon>
        <taxon>Actinomycetes</taxon>
        <taxon>Kitasatosporales</taxon>
        <taxon>Streptomycetaceae</taxon>
        <taxon>Streptomyces</taxon>
        <taxon>Streptomyces aurantiacus group</taxon>
    </lineage>
</organism>
<dbReference type="RefSeq" id="WP_159064136.1">
    <property type="nucleotide sequence ID" value="NZ_KQ948674.1"/>
</dbReference>
<accession>A0A124HVL8</accession>
<evidence type="ECO:0000256" key="1">
    <source>
        <dbReference type="SAM" id="MobiDB-lite"/>
    </source>
</evidence>
<dbReference type="EMBL" id="LMWU01000055">
    <property type="protein sequence ID" value="KUN58874.1"/>
    <property type="molecule type" value="Genomic_DNA"/>
</dbReference>
<gene>
    <name evidence="2" type="ORF">AQJ46_42130</name>
</gene>
<protein>
    <submittedName>
        <fullName evidence="2">Uncharacterized protein</fullName>
    </submittedName>
</protein>
<comment type="caution">
    <text evidence="2">The sequence shown here is derived from an EMBL/GenBank/DDBJ whole genome shotgun (WGS) entry which is preliminary data.</text>
</comment>
<evidence type="ECO:0000313" key="2">
    <source>
        <dbReference type="EMBL" id="KUN58874.1"/>
    </source>
</evidence>
<feature type="region of interest" description="Disordered" evidence="1">
    <location>
        <begin position="1"/>
        <end position="38"/>
    </location>
</feature>
<proteinExistence type="predicted"/>
<reference evidence="2 3" key="1">
    <citation type="submission" date="2015-10" db="EMBL/GenBank/DDBJ databases">
        <title>Draft genome sequence of Streptomyces canus DSM 40017, type strain for the species Streptomyces canus.</title>
        <authorList>
            <person name="Ruckert C."/>
            <person name="Winkler A."/>
            <person name="Kalinowski J."/>
            <person name="Kampfer P."/>
            <person name="Glaeser S."/>
        </authorList>
    </citation>
    <scope>NUCLEOTIDE SEQUENCE [LARGE SCALE GENOMIC DNA]</scope>
    <source>
        <strain evidence="2 3">DSM 40017</strain>
    </source>
</reference>
<dbReference type="AlphaFoldDB" id="A0A124HVL8"/>
<feature type="compositionally biased region" description="Low complexity" evidence="1">
    <location>
        <begin position="28"/>
        <end position="38"/>
    </location>
</feature>
<name>A0A124HVL8_9ACTN</name>
<dbReference type="Proteomes" id="UP000053669">
    <property type="component" value="Unassembled WGS sequence"/>
</dbReference>
<sequence>MPERNRAVQRAARRMRDRQTGGTYTDARGVVRSGGRRSPIPRCPSMLSTGVWSRYGRWIFGTDDWQRWAVRTPCGRVQTPRDAAAAGLVARPELALTQCLHHGPGPDSTTCPTVGSPGSAYYSVFWWHAKTAVLPFAFDEPYVVHGPLTEADDIDVIVPGITRPLADTGT</sequence>